<comment type="caution">
    <text evidence="6">The sequence shown here is derived from an EMBL/GenBank/DDBJ whole genome shotgun (WGS) entry which is preliminary data.</text>
</comment>
<dbReference type="SUPFAM" id="SSF46689">
    <property type="entry name" value="Homeodomain-like"/>
    <property type="match status" value="1"/>
</dbReference>
<organism evidence="6 7">
    <name type="scientific">Owenia fusiformis</name>
    <name type="common">Polychaete worm</name>
    <dbReference type="NCBI Taxonomy" id="6347"/>
    <lineage>
        <taxon>Eukaryota</taxon>
        <taxon>Metazoa</taxon>
        <taxon>Spiralia</taxon>
        <taxon>Lophotrochozoa</taxon>
        <taxon>Annelida</taxon>
        <taxon>Polychaeta</taxon>
        <taxon>Sedentaria</taxon>
        <taxon>Canalipalpata</taxon>
        <taxon>Sabellida</taxon>
        <taxon>Oweniida</taxon>
        <taxon>Oweniidae</taxon>
        <taxon>Owenia</taxon>
    </lineage>
</organism>
<dbReference type="GO" id="GO:0005634">
    <property type="term" value="C:nucleus"/>
    <property type="evidence" value="ECO:0007669"/>
    <property type="project" value="UniProtKB-SubCell"/>
</dbReference>
<dbReference type="InterPro" id="IPR050224">
    <property type="entry name" value="TALE_homeobox"/>
</dbReference>
<feature type="DNA-binding region" description="Homeobox" evidence="4">
    <location>
        <begin position="1870"/>
        <end position="1932"/>
    </location>
</feature>
<gene>
    <name evidence="6" type="ORF">OFUS_LOCUS23420</name>
</gene>
<feature type="region of interest" description="Disordered" evidence="5">
    <location>
        <begin position="1119"/>
        <end position="1141"/>
    </location>
</feature>
<evidence type="ECO:0000256" key="1">
    <source>
        <dbReference type="ARBA" id="ARBA00023125"/>
    </source>
</evidence>
<feature type="compositionally biased region" description="Polar residues" evidence="5">
    <location>
        <begin position="1042"/>
        <end position="1054"/>
    </location>
</feature>
<feature type="region of interest" description="Disordered" evidence="5">
    <location>
        <begin position="1812"/>
        <end position="1878"/>
    </location>
</feature>
<accession>A0A8J1TC99</accession>
<evidence type="ECO:0000256" key="2">
    <source>
        <dbReference type="ARBA" id="ARBA00023155"/>
    </source>
</evidence>
<feature type="compositionally biased region" description="Basic and acidic residues" evidence="5">
    <location>
        <begin position="371"/>
        <end position="381"/>
    </location>
</feature>
<keyword evidence="3 4" id="KW-0539">Nucleus</keyword>
<dbReference type="PROSITE" id="PS50071">
    <property type="entry name" value="HOMEOBOX_2"/>
    <property type="match status" value="1"/>
</dbReference>
<dbReference type="InterPro" id="IPR001356">
    <property type="entry name" value="HD"/>
</dbReference>
<dbReference type="Pfam" id="PF05920">
    <property type="entry name" value="Homeobox_KN"/>
    <property type="match status" value="1"/>
</dbReference>
<evidence type="ECO:0000256" key="3">
    <source>
        <dbReference type="ARBA" id="ARBA00023242"/>
    </source>
</evidence>
<keyword evidence="1 4" id="KW-0238">DNA-binding</keyword>
<feature type="compositionally biased region" description="Polar residues" evidence="5">
    <location>
        <begin position="454"/>
        <end position="479"/>
    </location>
</feature>
<dbReference type="SMART" id="SM00389">
    <property type="entry name" value="HOX"/>
    <property type="match status" value="1"/>
</dbReference>
<feature type="region of interest" description="Disordered" evidence="5">
    <location>
        <begin position="408"/>
        <end position="479"/>
    </location>
</feature>
<dbReference type="InterPro" id="IPR008422">
    <property type="entry name" value="KN_HD"/>
</dbReference>
<feature type="compositionally biased region" description="Polar residues" evidence="5">
    <location>
        <begin position="408"/>
        <end position="422"/>
    </location>
</feature>
<dbReference type="Gene3D" id="1.10.10.60">
    <property type="entry name" value="Homeodomain-like"/>
    <property type="match status" value="1"/>
</dbReference>
<dbReference type="OrthoDB" id="4765743at2759"/>
<dbReference type="Proteomes" id="UP000749559">
    <property type="component" value="Unassembled WGS sequence"/>
</dbReference>
<feature type="compositionally biased region" description="Basic and acidic residues" evidence="5">
    <location>
        <begin position="721"/>
        <end position="733"/>
    </location>
</feature>
<name>A0A8J1TC99_OWEFU</name>
<keyword evidence="7" id="KW-1185">Reference proteome</keyword>
<reference evidence="6" key="1">
    <citation type="submission" date="2022-03" db="EMBL/GenBank/DDBJ databases">
        <authorList>
            <person name="Martin C."/>
        </authorList>
    </citation>
    <scope>NUCLEOTIDE SEQUENCE</scope>
</reference>
<feature type="region of interest" description="Disordered" evidence="5">
    <location>
        <begin position="1008"/>
        <end position="1054"/>
    </location>
</feature>
<dbReference type="CDD" id="cd00086">
    <property type="entry name" value="homeodomain"/>
    <property type="match status" value="1"/>
</dbReference>
<evidence type="ECO:0000313" key="6">
    <source>
        <dbReference type="EMBL" id="CAH1799409.1"/>
    </source>
</evidence>
<feature type="region of interest" description="Disordered" evidence="5">
    <location>
        <begin position="359"/>
        <end position="381"/>
    </location>
</feature>
<dbReference type="EMBL" id="CAIIXF020000011">
    <property type="protein sequence ID" value="CAH1799409.1"/>
    <property type="molecule type" value="Genomic_DNA"/>
</dbReference>
<dbReference type="GO" id="GO:0003677">
    <property type="term" value="F:DNA binding"/>
    <property type="evidence" value="ECO:0007669"/>
    <property type="project" value="UniProtKB-UniRule"/>
</dbReference>
<dbReference type="PANTHER" id="PTHR11850">
    <property type="entry name" value="HOMEOBOX PROTEIN TRANSCRIPTION FACTORS"/>
    <property type="match status" value="1"/>
</dbReference>
<evidence type="ECO:0000313" key="7">
    <source>
        <dbReference type="Proteomes" id="UP000749559"/>
    </source>
</evidence>
<evidence type="ECO:0000256" key="4">
    <source>
        <dbReference type="PROSITE-ProRule" id="PRU00108"/>
    </source>
</evidence>
<sequence length="2020" mass="223906">MDTSPTRQDSCKMFDTNQDDVIYLDLDSGTPCRVNKHKTSDSNNNNLCKTIDQNNNQHGKGMTDMNNTSPLIDSDKEFHSPVKSYSVNPEPSVHSGHDKSVLPPIESFIPCKPTWLFSGQASFTSNGNIHMGDSNYSDSVSYIGDNRSFMYDTLADRIDTPPSATQGNHHEDLPGSFAPMGTEYDGLNSYKDVEDGNLVRISSPDQHTVDDEFTYALNETFKDCSESVGKYSCNSNQQMTESPNDQVHTTIKGNIESSKTSKKCTSVDTSMTNVLDQTPTQISIDESCTEVLEKSKGQRDCTTESDNVENVPTCAVDDNCLITDVELPDTLTKQTQDHLRYQEQSVDAPMISVPMSAIPSDASKNQPGHQGETEATLKDPFVKGMATGNDVKTKSSSCLIELLLSDESTTQKSTESKAPQSQARREKPSLGKTSVKTIKRIVMNKTQRRKRKSTIASSSFNTHTTDSFPHTNSELQHSGSNTEHVSSLAQVPPLAATYPLSVPPPLGYQPLCSPLSIKIPNYSQGCPLLSRETPLSLRQYEMRQPILYPHRYPDVLRPRLYGTSGGYISEENNRNIPASLSTKSLPNPFVSEASPLLNIPRPRFFQETVPRFTRSYPMYAPYQMQPTGQNGAFPMLTPQPNNVQQSFNGRYESPLFPSPSFFPRTPVYSPYGTPIGGARTDREYSLRYGMPNPSAVDRLPSYKPPFIPGMWSPVSSLVDDHIPTPPNRNDKHASASKVKGARTRNRNRTYGIKNAKMLMKAIKKEPSYEIGPYGSLKGVSNLTSQKYLYSTENGTCAQYSDISPSILSPDNVPKKGSLLRDLLETPGSSPIENIDSYDETQRDLHQKTPSFEVFKKRNVSKTLESQDIDKKVSEIQTDITDSSVCIVDQLKSGTNSWHPCIGLDNDNTEIHKSEKTPNIGISDVVLKTQQYCPNSPIETSMKDHDDVIGVDSDMDNSEIIVIEERKCLKDDELNHNKKGLSVKDLVDLCTEEYTRDYLESHTNTITTAHGSTSTITTHSKSSGQTKQNDNSVPIFRPFDSPVRSSEGSFTRPNCMTTKSLDRGVGVLDPAGFTYTPRFLSFNVCPQPSVYDGAILPVVYGDLPKHHATPRMSFGHFPPLSQSTPLAHTGPPRSHPGTPLSNIYRGNISSNAEKLQQVYSYPDLDTPYLNQLSRNTAQKSPIQNHLDCDVSPIEINLEPNPVSHKKRKKRHISKRPKTISPAPTKEMMELSSETINSLLRKRIRQKKKEKVVNVNGPNHKDHVFIKPKTTNVAPLPTFRPVLFMGNPPCSPALTRCSQSSMVPQIQQTKSMPALTRPIINVPAISQTTNNLSVPPHPPRMPILRSNLPVFPQYPGLPIFSQTPCMPMMSPIITTPMLSRTTSMPEVTQTSSLPFFSQMPDMPMLSTTPNMSMASNMPMIPMIPQVSQTATNIPFLPRYSNTQQVLLTQQQPNGQYLTHQLLANSISEGKTSTTALVSSQIPVCTPVTRATDLQFHPQRKQSHLANMTGADSIINLKQVQTESHSALDLTNSSFINNEWIGKDSLNTHDDPISQENGVKTQHNMSMQNAVSVIVGTTDTPSQKTFEGPRPHDSHNNPKNVVVQIEDTETGSLYELVDSNLENGNGCTDDPSELPRFTQICAGTAAQATGKIEDTVVGSGEQSKPVSEINVNSEYDVPGPSNEPQVIDATELYSTSGRTNHETQYASSFGENKLMLSSQNDSVPVLSNNDFQMAPLFENRDVMPYPVFPSPFNVPEDTSKLLNTPSSSFAQHSLNESFTQPVLNTPNREDSLLWQPWGLQNLHQQTINHTPGACGYFSAGTSEPKSTRSRKKKTAQGGDILSKLTRDLGIAPGPEKKTTPTKAQDSCPGSKKKHHNNRPLPHDAHEILNQWFTTHILNPYPSKEEKIMLGEACGLSITQINSWFVNKRNRTNNTRPVRHKAYVYDKINSVKTRLAKELEANGGKFENVDLYNQRKIVEDVTETVSLVQNFISVAETSFPDQKFSICTPLSPIKDVFSEKKDLI</sequence>
<feature type="compositionally biased region" description="Low complexity" evidence="5">
    <location>
        <begin position="1008"/>
        <end position="1022"/>
    </location>
</feature>
<comment type="subcellular location">
    <subcellularLocation>
        <location evidence="4">Nucleus</location>
    </subcellularLocation>
</comment>
<dbReference type="GO" id="GO:0006355">
    <property type="term" value="P:regulation of DNA-templated transcription"/>
    <property type="evidence" value="ECO:0007669"/>
    <property type="project" value="InterPro"/>
</dbReference>
<protein>
    <submittedName>
        <fullName evidence="6">Uncharacterized protein</fullName>
    </submittedName>
</protein>
<keyword evidence="2 4" id="KW-0371">Homeobox</keyword>
<feature type="region of interest" description="Disordered" evidence="5">
    <location>
        <begin position="721"/>
        <end position="745"/>
    </location>
</feature>
<dbReference type="InterPro" id="IPR009057">
    <property type="entry name" value="Homeodomain-like_sf"/>
</dbReference>
<proteinExistence type="predicted"/>
<evidence type="ECO:0000256" key="5">
    <source>
        <dbReference type="SAM" id="MobiDB-lite"/>
    </source>
</evidence>